<organism evidence="1 2">
    <name type="scientific">Timema podura</name>
    <name type="common">Walking stick</name>
    <dbReference type="NCBI Taxonomy" id="61482"/>
    <lineage>
        <taxon>Eukaryota</taxon>
        <taxon>Metazoa</taxon>
        <taxon>Ecdysozoa</taxon>
        <taxon>Arthropoda</taxon>
        <taxon>Hexapoda</taxon>
        <taxon>Insecta</taxon>
        <taxon>Pterygota</taxon>
        <taxon>Neoptera</taxon>
        <taxon>Polyneoptera</taxon>
        <taxon>Phasmatodea</taxon>
        <taxon>Timematodea</taxon>
        <taxon>Timematoidea</taxon>
        <taxon>Timematidae</taxon>
        <taxon>Timema</taxon>
    </lineage>
</organism>
<evidence type="ECO:0008006" key="3">
    <source>
        <dbReference type="Google" id="ProtNLM"/>
    </source>
</evidence>
<protein>
    <recommendedName>
        <fullName evidence="3">C2H2-type domain-containing protein</fullName>
    </recommendedName>
</protein>
<proteinExistence type="predicted"/>
<name>A0ABN7NUH3_TIMPD</name>
<dbReference type="Proteomes" id="UP001153148">
    <property type="component" value="Unassembled WGS sequence"/>
</dbReference>
<comment type="caution">
    <text evidence="1">The sequence shown here is derived from an EMBL/GenBank/DDBJ whole genome shotgun (WGS) entry which is preliminary data.</text>
</comment>
<accession>A0ABN7NUH3</accession>
<reference evidence="1" key="1">
    <citation type="submission" date="2021-03" db="EMBL/GenBank/DDBJ databases">
        <authorList>
            <person name="Tran Van P."/>
        </authorList>
    </citation>
    <scope>NUCLEOTIDE SEQUENCE</scope>
</reference>
<sequence>MDYYNYVESAPYAPPQYYHPNNHCQSFYHCYQGYQHQHLHYHTAEKKETIALPLWSSTGFYCAQDDQILGS</sequence>
<gene>
    <name evidence="1" type="ORF">TPAB3V08_LOCUS4132</name>
</gene>
<dbReference type="EMBL" id="CAJPIN010004941">
    <property type="protein sequence ID" value="CAG2057153.1"/>
    <property type="molecule type" value="Genomic_DNA"/>
</dbReference>
<evidence type="ECO:0000313" key="1">
    <source>
        <dbReference type="EMBL" id="CAG2057153.1"/>
    </source>
</evidence>
<keyword evidence="2" id="KW-1185">Reference proteome</keyword>
<evidence type="ECO:0000313" key="2">
    <source>
        <dbReference type="Proteomes" id="UP001153148"/>
    </source>
</evidence>